<sequence length="169" mass="18427">MAIASRRIVVAVDESEESMYALSWCLKNIVAASATDAAEHGGDARKDTIVLLHARRPRTIYPPMDGTGYLFSADIVEGMERYGAQLSKSVMEKAKQLCAEFPDVVVETRVESGDPRDVICEAVESIKPDILVMGSHGYGPIKRAFLGSVSSHCAQHVKCPVLIVKMPKH</sequence>
<accession>A0A6P5EU81</accession>
<evidence type="ECO:0000313" key="3">
    <source>
        <dbReference type="RefSeq" id="XP_020087099.1"/>
    </source>
</evidence>
<protein>
    <submittedName>
        <fullName evidence="3">Universal stress protein A-like protein</fullName>
    </submittedName>
</protein>
<dbReference type="PANTHER" id="PTHR31964:SF125">
    <property type="entry name" value="OS05G0357525 PROTEIN"/>
    <property type="match status" value="1"/>
</dbReference>
<dbReference type="Gramene" id="Aco002540.1.mrna1">
    <property type="protein sequence ID" value="Aco002540.1.mrna1"/>
    <property type="gene ID" value="Aco002540.1.path1"/>
</dbReference>
<dbReference type="AlphaFoldDB" id="A0A6P5EU81"/>
<dbReference type="PANTHER" id="PTHR31964">
    <property type="entry name" value="ADENINE NUCLEOTIDE ALPHA HYDROLASES-LIKE SUPERFAMILY PROTEIN"/>
    <property type="match status" value="1"/>
</dbReference>
<feature type="domain" description="UspA" evidence="1">
    <location>
        <begin position="6"/>
        <end position="165"/>
    </location>
</feature>
<dbReference type="GeneID" id="109709329"/>
<organism evidence="2 3">
    <name type="scientific">Ananas comosus</name>
    <name type="common">Pineapple</name>
    <name type="synonym">Ananas ananas</name>
    <dbReference type="NCBI Taxonomy" id="4615"/>
    <lineage>
        <taxon>Eukaryota</taxon>
        <taxon>Viridiplantae</taxon>
        <taxon>Streptophyta</taxon>
        <taxon>Embryophyta</taxon>
        <taxon>Tracheophyta</taxon>
        <taxon>Spermatophyta</taxon>
        <taxon>Magnoliopsida</taxon>
        <taxon>Liliopsida</taxon>
        <taxon>Poales</taxon>
        <taxon>Bromeliaceae</taxon>
        <taxon>Bromelioideae</taxon>
        <taxon>Ananas</taxon>
    </lineage>
</organism>
<keyword evidence="2" id="KW-1185">Reference proteome</keyword>
<dbReference type="RefSeq" id="XP_020087099.1">
    <property type="nucleotide sequence ID" value="XM_020231510.1"/>
</dbReference>
<dbReference type="PRINTS" id="PR01438">
    <property type="entry name" value="UNVRSLSTRESS"/>
</dbReference>
<evidence type="ECO:0000259" key="1">
    <source>
        <dbReference type="Pfam" id="PF00582"/>
    </source>
</evidence>
<dbReference type="InterPro" id="IPR006015">
    <property type="entry name" value="Universal_stress_UspA"/>
</dbReference>
<reference evidence="2" key="1">
    <citation type="journal article" date="2015" name="Nat. Genet.">
        <title>The pineapple genome and the evolution of CAM photosynthesis.</title>
        <authorList>
            <person name="Ming R."/>
            <person name="VanBuren R."/>
            <person name="Wai C.M."/>
            <person name="Tang H."/>
            <person name="Schatz M.C."/>
            <person name="Bowers J.E."/>
            <person name="Lyons E."/>
            <person name="Wang M.L."/>
            <person name="Chen J."/>
            <person name="Biggers E."/>
            <person name="Zhang J."/>
            <person name="Huang L."/>
            <person name="Zhang L."/>
            <person name="Miao W."/>
            <person name="Zhang J."/>
            <person name="Ye Z."/>
            <person name="Miao C."/>
            <person name="Lin Z."/>
            <person name="Wang H."/>
            <person name="Zhou H."/>
            <person name="Yim W.C."/>
            <person name="Priest H.D."/>
            <person name="Zheng C."/>
            <person name="Woodhouse M."/>
            <person name="Edger P.P."/>
            <person name="Guyot R."/>
            <person name="Guo H.B."/>
            <person name="Guo H."/>
            <person name="Zheng G."/>
            <person name="Singh R."/>
            <person name="Sharma A."/>
            <person name="Min X."/>
            <person name="Zheng Y."/>
            <person name="Lee H."/>
            <person name="Gurtowski J."/>
            <person name="Sedlazeck F.J."/>
            <person name="Harkess A."/>
            <person name="McKain M.R."/>
            <person name="Liao Z."/>
            <person name="Fang J."/>
            <person name="Liu J."/>
            <person name="Zhang X."/>
            <person name="Zhang Q."/>
            <person name="Hu W."/>
            <person name="Qin Y."/>
            <person name="Wang K."/>
            <person name="Chen L.Y."/>
            <person name="Shirley N."/>
            <person name="Lin Y.R."/>
            <person name="Liu L.Y."/>
            <person name="Hernandez A.G."/>
            <person name="Wright C.L."/>
            <person name="Bulone V."/>
            <person name="Tuskan G.A."/>
            <person name="Heath K."/>
            <person name="Zee F."/>
            <person name="Moore P.H."/>
            <person name="Sunkar R."/>
            <person name="Leebens-Mack J.H."/>
            <person name="Mockler T."/>
            <person name="Bennetzen J.L."/>
            <person name="Freeling M."/>
            <person name="Sankoff D."/>
            <person name="Paterson A.H."/>
            <person name="Zhu X."/>
            <person name="Yang X."/>
            <person name="Smith J.A."/>
            <person name="Cushman J.C."/>
            <person name="Paull R.E."/>
            <person name="Yu Q."/>
        </authorList>
    </citation>
    <scope>NUCLEOTIDE SEQUENCE [LARGE SCALE GENOMIC DNA]</scope>
    <source>
        <strain evidence="2">cv. F153</strain>
    </source>
</reference>
<reference evidence="3" key="2">
    <citation type="submission" date="2025-08" db="UniProtKB">
        <authorList>
            <consortium name="RefSeq"/>
        </authorList>
    </citation>
    <scope>IDENTIFICATION</scope>
    <source>
        <tissue evidence="3">Leaf</tissue>
    </source>
</reference>
<dbReference type="CDD" id="cd23659">
    <property type="entry name" value="USP_At3g01520-like"/>
    <property type="match status" value="1"/>
</dbReference>
<name>A0A6P5EU81_ANACO</name>
<dbReference type="Proteomes" id="UP000515123">
    <property type="component" value="Linkage group 4"/>
</dbReference>
<proteinExistence type="predicted"/>
<dbReference type="Pfam" id="PF00582">
    <property type="entry name" value="Usp"/>
    <property type="match status" value="1"/>
</dbReference>
<evidence type="ECO:0000313" key="2">
    <source>
        <dbReference type="Proteomes" id="UP000515123"/>
    </source>
</evidence>
<gene>
    <name evidence="3" type="primary">LOC109709329</name>
</gene>
<dbReference type="InterPro" id="IPR006016">
    <property type="entry name" value="UspA"/>
</dbReference>
<dbReference type="InterPro" id="IPR014729">
    <property type="entry name" value="Rossmann-like_a/b/a_fold"/>
</dbReference>
<dbReference type="Gene3D" id="3.40.50.620">
    <property type="entry name" value="HUPs"/>
    <property type="match status" value="1"/>
</dbReference>
<dbReference type="SUPFAM" id="SSF52402">
    <property type="entry name" value="Adenine nucleotide alpha hydrolases-like"/>
    <property type="match status" value="1"/>
</dbReference>
<dbReference type="OrthoDB" id="843225at2759"/>